<feature type="compositionally biased region" description="Basic and acidic residues" evidence="1">
    <location>
        <begin position="34"/>
        <end position="52"/>
    </location>
</feature>
<accession>A0AAN6DL27</accession>
<feature type="compositionally biased region" description="Low complexity" evidence="1">
    <location>
        <begin position="324"/>
        <end position="336"/>
    </location>
</feature>
<evidence type="ECO:0000313" key="4">
    <source>
        <dbReference type="Proteomes" id="UP001196530"/>
    </source>
</evidence>
<proteinExistence type="predicted"/>
<evidence type="ECO:0000313" key="2">
    <source>
        <dbReference type="EMBL" id="KAG7821807.1"/>
    </source>
</evidence>
<gene>
    <name evidence="2" type="ORF">KL928_000282</name>
    <name evidence="3" type="ORF">KL940_001151</name>
</gene>
<reference evidence="2 5" key="1">
    <citation type="journal article" date="2021" name="G3 (Bethesda)">
        <title>Genomic diversity, chromosomal rearrangements, and interspecies hybridization in the ogataea polymorpha species complex.</title>
        <authorList>
            <person name="Hanson S.J."/>
            <person name="Cinneide E.O."/>
            <person name="Salzberg L.I."/>
            <person name="Wolfe K.H."/>
            <person name="McGowan J."/>
            <person name="Fitzpatrick D.A."/>
            <person name="Matlin K."/>
        </authorList>
    </citation>
    <scope>NUCLEOTIDE SEQUENCE</scope>
    <source>
        <strain evidence="3">51-138</strain>
        <strain evidence="2">61-244</strain>
    </source>
</reference>
<dbReference type="EMBL" id="JAHLUX010000001">
    <property type="protein sequence ID" value="KAG7821807.1"/>
    <property type="molecule type" value="Genomic_DNA"/>
</dbReference>
<feature type="compositionally biased region" description="Low complexity" evidence="1">
    <location>
        <begin position="7"/>
        <end position="16"/>
    </location>
</feature>
<dbReference type="AlphaFoldDB" id="A0AAN6DL27"/>
<dbReference type="RefSeq" id="XP_043062177.1">
    <property type="nucleotide sequence ID" value="XM_043203338.1"/>
</dbReference>
<dbReference type="Proteomes" id="UP001197328">
    <property type="component" value="Unassembled WGS sequence"/>
</dbReference>
<feature type="compositionally biased region" description="Basic and acidic residues" evidence="1">
    <location>
        <begin position="282"/>
        <end position="303"/>
    </location>
</feature>
<comment type="caution">
    <text evidence="2">The sequence shown here is derived from an EMBL/GenBank/DDBJ whole genome shotgun (WGS) entry which is preliminary data.</text>
</comment>
<feature type="compositionally biased region" description="Gly residues" evidence="1">
    <location>
        <begin position="258"/>
        <end position="277"/>
    </location>
</feature>
<organism evidence="2 4">
    <name type="scientific">Pichia angusta</name>
    <name type="common">Yeast</name>
    <name type="synonym">Hansenula polymorpha</name>
    <dbReference type="NCBI Taxonomy" id="870730"/>
    <lineage>
        <taxon>Eukaryota</taxon>
        <taxon>Fungi</taxon>
        <taxon>Dikarya</taxon>
        <taxon>Ascomycota</taxon>
        <taxon>Saccharomycotina</taxon>
        <taxon>Pichiomycetes</taxon>
        <taxon>Pichiales</taxon>
        <taxon>Pichiaceae</taxon>
        <taxon>Ogataea</taxon>
    </lineage>
</organism>
<dbReference type="Proteomes" id="UP001196530">
    <property type="component" value="Unassembled WGS sequence"/>
</dbReference>
<protein>
    <submittedName>
        <fullName evidence="2">Uncharacterized protein</fullName>
    </submittedName>
</protein>
<sequence>MGGQGRGARQARTAATEVRDARHRGRKAPAQCARAEKAQDQELGRPDVEKTREKNRKRRDPAGSVGAEAQGQGHHTEHRADRGVCAGAAAAAPRHQSCVLARGVDRGARRDPAESAEAVQKRQNDPGAGFCQIQRAAGRQAAVAGVVCAAGGVQQGRDPEPLRLRDRREVLCGVAVGQRGPGGDAVAGDPARRAVGAVHARGGLPRQRGFVDDVRVARVGGAEAPAAAASVRRAGRGAGGFWHAAGPDRAVERDRRVGGGGGELAGAGGKTGAGRGAGRAARSGDRGRAGFRDVHHAPAETADRGMGTQARQVAEADGGHPDLVAAADRPPAAGAAERGRVAAQPGRAGEKLHGARAHGGDVSAGAQRYVLAHPRATQRRQDAIQGHFAIEAYQLQRRGGAAGRKGGAAGAPHGAGLSGRDGSLVCGAGERGGERDRRGIGGLGVFLQLCWVGPTQEQDAVEPAGKIVERGDLYN</sequence>
<evidence type="ECO:0000313" key="5">
    <source>
        <dbReference type="Proteomes" id="UP001197328"/>
    </source>
</evidence>
<feature type="region of interest" description="Disordered" evidence="1">
    <location>
        <begin position="255"/>
        <end position="359"/>
    </location>
</feature>
<name>A0AAN6DL27_PICAN</name>
<keyword evidence="5" id="KW-1185">Reference proteome</keyword>
<feature type="region of interest" description="Disordered" evidence="1">
    <location>
        <begin position="1"/>
        <end position="80"/>
    </location>
</feature>
<dbReference type="EMBL" id="JAHLVD010000002">
    <property type="protein sequence ID" value="KAG7852269.1"/>
    <property type="molecule type" value="Genomic_DNA"/>
</dbReference>
<evidence type="ECO:0000256" key="1">
    <source>
        <dbReference type="SAM" id="MobiDB-lite"/>
    </source>
</evidence>
<evidence type="ECO:0000313" key="3">
    <source>
        <dbReference type="EMBL" id="KAG7852269.1"/>
    </source>
</evidence>
<dbReference type="GeneID" id="66124333"/>